<reference evidence="1" key="1">
    <citation type="submission" date="2023-06" db="EMBL/GenBank/DDBJ databases">
        <title>Genome-scale phylogeny and comparative genomics of the fungal order Sordariales.</title>
        <authorList>
            <consortium name="Lawrence Berkeley National Laboratory"/>
            <person name="Hensen N."/>
            <person name="Bonometti L."/>
            <person name="Westerberg I."/>
            <person name="Brannstrom I.O."/>
            <person name="Guillou S."/>
            <person name="Cros-Aarteil S."/>
            <person name="Calhoun S."/>
            <person name="Haridas S."/>
            <person name="Kuo A."/>
            <person name="Mondo S."/>
            <person name="Pangilinan J."/>
            <person name="Riley R."/>
            <person name="LaButti K."/>
            <person name="Andreopoulos B."/>
            <person name="Lipzen A."/>
            <person name="Chen C."/>
            <person name="Yanf M."/>
            <person name="Daum C."/>
            <person name="Ng V."/>
            <person name="Clum A."/>
            <person name="Steindorff A."/>
            <person name="Ohm R."/>
            <person name="Martin F."/>
            <person name="Silar P."/>
            <person name="Natvig D."/>
            <person name="Lalanne C."/>
            <person name="Gautier V."/>
            <person name="Ament-velasquez S.L."/>
            <person name="Kruys A."/>
            <person name="Hutchinson M.I."/>
            <person name="Powell A.J."/>
            <person name="Barry K."/>
            <person name="Miller A.N."/>
            <person name="Grigoriev I.V."/>
            <person name="Debuchy R."/>
            <person name="Gladieux P."/>
            <person name="Thoren M.H."/>
            <person name="Johannesson H."/>
        </authorList>
    </citation>
    <scope>NUCLEOTIDE SEQUENCE</scope>
    <source>
        <strain evidence="1">SMH3187-1</strain>
    </source>
</reference>
<gene>
    <name evidence="1" type="ORF">B0T18DRAFT_433478</name>
</gene>
<keyword evidence="2" id="KW-1185">Reference proteome</keyword>
<dbReference type="EMBL" id="JAUKUD010000007">
    <property type="protein sequence ID" value="KAK0738717.1"/>
    <property type="molecule type" value="Genomic_DNA"/>
</dbReference>
<organism evidence="1 2">
    <name type="scientific">Schizothecium vesticola</name>
    <dbReference type="NCBI Taxonomy" id="314040"/>
    <lineage>
        <taxon>Eukaryota</taxon>
        <taxon>Fungi</taxon>
        <taxon>Dikarya</taxon>
        <taxon>Ascomycota</taxon>
        <taxon>Pezizomycotina</taxon>
        <taxon>Sordariomycetes</taxon>
        <taxon>Sordariomycetidae</taxon>
        <taxon>Sordariales</taxon>
        <taxon>Schizotheciaceae</taxon>
        <taxon>Schizothecium</taxon>
    </lineage>
</organism>
<comment type="caution">
    <text evidence="1">The sequence shown here is derived from an EMBL/GenBank/DDBJ whole genome shotgun (WGS) entry which is preliminary data.</text>
</comment>
<evidence type="ECO:0000313" key="1">
    <source>
        <dbReference type="EMBL" id="KAK0738717.1"/>
    </source>
</evidence>
<proteinExistence type="predicted"/>
<accession>A0AA40BQT2</accession>
<name>A0AA40BQT2_9PEZI</name>
<evidence type="ECO:0000313" key="2">
    <source>
        <dbReference type="Proteomes" id="UP001172155"/>
    </source>
</evidence>
<sequence>MSLGPLTTTFTSLATCTADCFPPNYESARTAFYSPASIFPHCFASACSRVTSTAVSAAPEPIITCCPSVQGGKAFACNPDL</sequence>
<dbReference type="AlphaFoldDB" id="A0AA40BQT2"/>
<protein>
    <submittedName>
        <fullName evidence="1">Uncharacterized protein</fullName>
    </submittedName>
</protein>
<dbReference type="Proteomes" id="UP001172155">
    <property type="component" value="Unassembled WGS sequence"/>
</dbReference>